<keyword evidence="6" id="KW-1185">Reference proteome</keyword>
<reference evidence="5 6" key="1">
    <citation type="submission" date="2014-04" db="EMBL/GenBank/DDBJ databases">
        <authorList>
            <consortium name="DOE Joint Genome Institute"/>
            <person name="Kuo A."/>
            <person name="Kohler A."/>
            <person name="Nagy L.G."/>
            <person name="Floudas D."/>
            <person name="Copeland A."/>
            <person name="Barry K.W."/>
            <person name="Cichocki N."/>
            <person name="Veneault-Fourrey C."/>
            <person name="LaButti K."/>
            <person name="Lindquist E.A."/>
            <person name="Lipzen A."/>
            <person name="Lundell T."/>
            <person name="Morin E."/>
            <person name="Murat C."/>
            <person name="Sun H."/>
            <person name="Tunlid A."/>
            <person name="Henrissat B."/>
            <person name="Grigoriev I.V."/>
            <person name="Hibbett D.S."/>
            <person name="Martin F."/>
            <person name="Nordberg H.P."/>
            <person name="Cantor M.N."/>
            <person name="Hua S.X."/>
        </authorList>
    </citation>
    <scope>NUCLEOTIDE SEQUENCE [LARGE SCALE GENOMIC DNA]</scope>
    <source>
        <strain evidence="5 6">Foug A</strain>
    </source>
</reference>
<feature type="region of interest" description="Disordered" evidence="3">
    <location>
        <begin position="1"/>
        <end position="40"/>
    </location>
</feature>
<evidence type="ECO:0000256" key="2">
    <source>
        <dbReference type="PROSITE-ProRule" id="PRU00176"/>
    </source>
</evidence>
<organism evidence="5 6">
    <name type="scientific">Scleroderma citrinum Foug A</name>
    <dbReference type="NCBI Taxonomy" id="1036808"/>
    <lineage>
        <taxon>Eukaryota</taxon>
        <taxon>Fungi</taxon>
        <taxon>Dikarya</taxon>
        <taxon>Basidiomycota</taxon>
        <taxon>Agaricomycotina</taxon>
        <taxon>Agaricomycetes</taxon>
        <taxon>Agaricomycetidae</taxon>
        <taxon>Boletales</taxon>
        <taxon>Sclerodermatineae</taxon>
        <taxon>Sclerodermataceae</taxon>
        <taxon>Scleroderma</taxon>
    </lineage>
</organism>
<evidence type="ECO:0000313" key="5">
    <source>
        <dbReference type="EMBL" id="KIM70543.1"/>
    </source>
</evidence>
<evidence type="ECO:0000259" key="4">
    <source>
        <dbReference type="PROSITE" id="PS50102"/>
    </source>
</evidence>
<evidence type="ECO:0000313" key="6">
    <source>
        <dbReference type="Proteomes" id="UP000053989"/>
    </source>
</evidence>
<dbReference type="InterPro" id="IPR035979">
    <property type="entry name" value="RBD_domain_sf"/>
</dbReference>
<dbReference type="Pfam" id="PF00076">
    <property type="entry name" value="RRM_1"/>
    <property type="match status" value="2"/>
</dbReference>
<feature type="compositionally biased region" description="Polar residues" evidence="3">
    <location>
        <begin position="1"/>
        <end position="15"/>
    </location>
</feature>
<sequence length="424" mass="46321">MNFRSVQQSDTNQEGSPVPHLGATKCIDNDTSKERPPSQLESLVQIPGISRSLVPKEGPRTTANIDTRRNLYVLGLPFDLTKTDFTRIFSPFGTVAHAVILATVDSSSRRRGFIVMSTHDEARAAMNGLSRRQIKGHTLDVSWAVVQRSQGFLDGGDRSPALTVTAPFSTPRSDVKSSEAPLNSYWTITSNPATKLLVSNLPTLLFTQVSDLQPLFHPFGSINKIAILQPSHNTLDSSITAVVEYADVTSAMEAKDSLRFQTYAGHLIDVHYVCDNLPPIDPVDTPLHRSSSNSVQLVEGYLDPFATHFLLNSRQSPANWHVQGHRLDPRYHTMPSNVLAVASVPRSVPIHLRPVVTEEMPGACSLTSSQYIASCPAACVDNSSIWRQAGSLCGGSRPPLPTPHHTNMPPLAALSHAYNIPLFR</sequence>
<dbReference type="HOGENOM" id="CLU_051381_1_0_1"/>
<dbReference type="AlphaFoldDB" id="A0A0C3A9X2"/>
<dbReference type="PANTHER" id="PTHR48025:SF1">
    <property type="entry name" value="RRM DOMAIN-CONTAINING PROTEIN"/>
    <property type="match status" value="1"/>
</dbReference>
<dbReference type="SUPFAM" id="SSF54928">
    <property type="entry name" value="RNA-binding domain, RBD"/>
    <property type="match status" value="1"/>
</dbReference>
<accession>A0A0C3A9X2</accession>
<feature type="compositionally biased region" description="Basic and acidic residues" evidence="3">
    <location>
        <begin position="27"/>
        <end position="36"/>
    </location>
</feature>
<dbReference type="InParanoid" id="A0A0C3A9X2"/>
<dbReference type="InterPro" id="IPR000504">
    <property type="entry name" value="RRM_dom"/>
</dbReference>
<keyword evidence="1 2" id="KW-0694">RNA-binding</keyword>
<feature type="domain" description="RRM" evidence="4">
    <location>
        <begin position="194"/>
        <end position="275"/>
    </location>
</feature>
<name>A0A0C3A9X2_9AGAM</name>
<evidence type="ECO:0000256" key="3">
    <source>
        <dbReference type="SAM" id="MobiDB-lite"/>
    </source>
</evidence>
<dbReference type="Proteomes" id="UP000053989">
    <property type="component" value="Unassembled WGS sequence"/>
</dbReference>
<dbReference type="EMBL" id="KN822004">
    <property type="protein sequence ID" value="KIM70543.1"/>
    <property type="molecule type" value="Genomic_DNA"/>
</dbReference>
<gene>
    <name evidence="5" type="ORF">SCLCIDRAFT_153879</name>
</gene>
<dbReference type="InterPro" id="IPR012677">
    <property type="entry name" value="Nucleotide-bd_a/b_plait_sf"/>
</dbReference>
<reference evidence="6" key="2">
    <citation type="submission" date="2015-01" db="EMBL/GenBank/DDBJ databases">
        <title>Evolutionary Origins and Diversification of the Mycorrhizal Mutualists.</title>
        <authorList>
            <consortium name="DOE Joint Genome Institute"/>
            <consortium name="Mycorrhizal Genomics Consortium"/>
            <person name="Kohler A."/>
            <person name="Kuo A."/>
            <person name="Nagy L.G."/>
            <person name="Floudas D."/>
            <person name="Copeland A."/>
            <person name="Barry K.W."/>
            <person name="Cichocki N."/>
            <person name="Veneault-Fourrey C."/>
            <person name="LaButti K."/>
            <person name="Lindquist E.A."/>
            <person name="Lipzen A."/>
            <person name="Lundell T."/>
            <person name="Morin E."/>
            <person name="Murat C."/>
            <person name="Riley R."/>
            <person name="Ohm R."/>
            <person name="Sun H."/>
            <person name="Tunlid A."/>
            <person name="Henrissat B."/>
            <person name="Grigoriev I.V."/>
            <person name="Hibbett D.S."/>
            <person name="Martin F."/>
        </authorList>
    </citation>
    <scope>NUCLEOTIDE SEQUENCE [LARGE SCALE GENOMIC DNA]</scope>
    <source>
        <strain evidence="6">Foug A</strain>
    </source>
</reference>
<dbReference type="GO" id="GO:0005634">
    <property type="term" value="C:nucleus"/>
    <property type="evidence" value="ECO:0007669"/>
    <property type="project" value="TreeGrafter"/>
</dbReference>
<evidence type="ECO:0000256" key="1">
    <source>
        <dbReference type="ARBA" id="ARBA00022884"/>
    </source>
</evidence>
<dbReference type="Gene3D" id="3.30.70.330">
    <property type="match status" value="2"/>
</dbReference>
<dbReference type="STRING" id="1036808.A0A0C3A9X2"/>
<dbReference type="SMART" id="SM00360">
    <property type="entry name" value="RRM"/>
    <property type="match status" value="2"/>
</dbReference>
<proteinExistence type="predicted"/>
<dbReference type="CDD" id="cd00590">
    <property type="entry name" value="RRM_SF"/>
    <property type="match status" value="1"/>
</dbReference>
<dbReference type="PANTHER" id="PTHR48025">
    <property type="entry name" value="OS02G0815200 PROTEIN"/>
    <property type="match status" value="1"/>
</dbReference>
<dbReference type="InterPro" id="IPR050502">
    <property type="entry name" value="Euk_RNA-bind_prot"/>
</dbReference>
<feature type="domain" description="RRM" evidence="4">
    <location>
        <begin position="69"/>
        <end position="146"/>
    </location>
</feature>
<dbReference type="GO" id="GO:0003729">
    <property type="term" value="F:mRNA binding"/>
    <property type="evidence" value="ECO:0007669"/>
    <property type="project" value="TreeGrafter"/>
</dbReference>
<dbReference type="OrthoDB" id="6159137at2759"/>
<dbReference type="PROSITE" id="PS50102">
    <property type="entry name" value="RRM"/>
    <property type="match status" value="2"/>
</dbReference>
<protein>
    <recommendedName>
        <fullName evidence="4">RRM domain-containing protein</fullName>
    </recommendedName>
</protein>